<dbReference type="EMBL" id="BARS01019601">
    <property type="protein sequence ID" value="GAF92708.1"/>
    <property type="molecule type" value="Genomic_DNA"/>
</dbReference>
<accession>X0TGN3</accession>
<comment type="caution">
    <text evidence="2">The sequence shown here is derived from an EMBL/GenBank/DDBJ whole genome shotgun (WGS) entry which is preliminary data.</text>
</comment>
<protein>
    <submittedName>
        <fullName evidence="2">Uncharacterized protein</fullName>
    </submittedName>
</protein>
<keyword evidence="1" id="KW-0472">Membrane</keyword>
<proteinExistence type="predicted"/>
<sequence>MLRKSGADLLMLGHPTSVAVTLRPFLAVQNRVSFGFISSHGGRAMRSSPSTQHVRRNALAFIGESTWFGLGLVFASTTTLLPEFVSRLTGSAVLVGLIISLTEGAWRAPQLLFANRLANKSRKK</sequence>
<reference evidence="2" key="1">
    <citation type="journal article" date="2014" name="Front. Microbiol.">
        <title>High frequency of phylogenetically diverse reductive dehalogenase-homologous genes in deep subseafloor sedimentary metagenomes.</title>
        <authorList>
            <person name="Kawai M."/>
            <person name="Futagami T."/>
            <person name="Toyoda A."/>
            <person name="Takaki Y."/>
            <person name="Nishi S."/>
            <person name="Hori S."/>
            <person name="Arai W."/>
            <person name="Tsubouchi T."/>
            <person name="Morono Y."/>
            <person name="Uchiyama I."/>
            <person name="Ito T."/>
            <person name="Fujiyama A."/>
            <person name="Inagaki F."/>
            <person name="Takami H."/>
        </authorList>
    </citation>
    <scope>NUCLEOTIDE SEQUENCE</scope>
    <source>
        <strain evidence="2">Expedition CK06-06</strain>
    </source>
</reference>
<name>X0TGN3_9ZZZZ</name>
<dbReference type="AlphaFoldDB" id="X0TGN3"/>
<keyword evidence="1" id="KW-1133">Transmembrane helix</keyword>
<feature type="transmembrane region" description="Helical" evidence="1">
    <location>
        <begin position="84"/>
        <end position="106"/>
    </location>
</feature>
<gene>
    <name evidence="2" type="ORF">S01H1_31735</name>
</gene>
<evidence type="ECO:0000256" key="1">
    <source>
        <dbReference type="SAM" id="Phobius"/>
    </source>
</evidence>
<feature type="transmembrane region" description="Helical" evidence="1">
    <location>
        <begin position="58"/>
        <end position="78"/>
    </location>
</feature>
<keyword evidence="1" id="KW-0812">Transmembrane</keyword>
<feature type="non-terminal residue" evidence="2">
    <location>
        <position position="124"/>
    </location>
</feature>
<organism evidence="2">
    <name type="scientific">marine sediment metagenome</name>
    <dbReference type="NCBI Taxonomy" id="412755"/>
    <lineage>
        <taxon>unclassified sequences</taxon>
        <taxon>metagenomes</taxon>
        <taxon>ecological metagenomes</taxon>
    </lineage>
</organism>
<evidence type="ECO:0000313" key="2">
    <source>
        <dbReference type="EMBL" id="GAF92708.1"/>
    </source>
</evidence>